<evidence type="ECO:0008006" key="4">
    <source>
        <dbReference type="Google" id="ProtNLM"/>
    </source>
</evidence>
<dbReference type="STRING" id="40148.A0A0D9YT75"/>
<evidence type="ECO:0000313" key="2">
    <source>
        <dbReference type="EnsemblPlants" id="OGLUM02G19530.1"/>
    </source>
</evidence>
<dbReference type="HOGENOM" id="CLU_099608_0_0_1"/>
<protein>
    <recommendedName>
        <fullName evidence="4">ATPase inhibitor</fullName>
    </recommendedName>
</protein>
<evidence type="ECO:0000313" key="3">
    <source>
        <dbReference type="Proteomes" id="UP000026961"/>
    </source>
</evidence>
<dbReference type="Proteomes" id="UP000026961">
    <property type="component" value="Chromosome 2"/>
</dbReference>
<dbReference type="PANTHER" id="PTHR33878">
    <property type="entry name" value="OS08G0559000 PROTEIN"/>
    <property type="match status" value="1"/>
</dbReference>
<dbReference type="eggNOG" id="ENOG502S7NJ">
    <property type="taxonomic scope" value="Eukaryota"/>
</dbReference>
<dbReference type="AlphaFoldDB" id="A0A0D9YT75"/>
<feature type="region of interest" description="Disordered" evidence="1">
    <location>
        <begin position="210"/>
        <end position="244"/>
    </location>
</feature>
<sequence>MALVAWVGEAVVAVDSAAERRAPPSDPPRGWWNPLHESLRLACFRWIGFGRAGSREAQTRMLVPAFSSQSHIPILIFGFAPQNGQDESIRRTLTKWAPRPHVEVGKLPRGIAIRESSSTRRRRTLLLGSKKRKKKTFLGSKKRKKKMATRTAVARVVAPHQPAWGAAVLARRMEGGRRVARYFSDGTGRVLSEEERAAESVYIQKMEREKLEKERRKADKDKADAAKRAAAAKGDKKGGEARPT</sequence>
<dbReference type="InterPro" id="IPR045284">
    <property type="entry name" value="At2g27730-like"/>
</dbReference>
<accession>A0A0D9YT75</accession>
<dbReference type="Gramene" id="OGLUM02G19530.1">
    <property type="protein sequence ID" value="OGLUM02G19530.1"/>
    <property type="gene ID" value="OGLUM02G19530"/>
</dbReference>
<keyword evidence="3" id="KW-1185">Reference proteome</keyword>
<reference evidence="2" key="1">
    <citation type="submission" date="2015-04" db="UniProtKB">
        <authorList>
            <consortium name="EnsemblPlants"/>
        </authorList>
    </citation>
    <scope>IDENTIFICATION</scope>
</reference>
<reference evidence="2" key="2">
    <citation type="submission" date="2018-05" db="EMBL/GenBank/DDBJ databases">
        <title>OgluRS3 (Oryza glumaepatula Reference Sequence Version 3).</title>
        <authorList>
            <person name="Zhang J."/>
            <person name="Kudrna D."/>
            <person name="Lee S."/>
            <person name="Talag J."/>
            <person name="Welchert J."/>
            <person name="Wing R.A."/>
        </authorList>
    </citation>
    <scope>NUCLEOTIDE SEQUENCE [LARGE SCALE GENOMIC DNA]</scope>
</reference>
<evidence type="ECO:0000256" key="1">
    <source>
        <dbReference type="SAM" id="MobiDB-lite"/>
    </source>
</evidence>
<proteinExistence type="predicted"/>
<dbReference type="PANTHER" id="PTHR33878:SF11">
    <property type="entry name" value="OS02G0533800 PROTEIN"/>
    <property type="match status" value="1"/>
</dbReference>
<dbReference type="EnsemblPlants" id="OGLUM02G19530.1">
    <property type="protein sequence ID" value="OGLUM02G19530.1"/>
    <property type="gene ID" value="OGLUM02G19530"/>
</dbReference>
<organism evidence="2">
    <name type="scientific">Oryza glumipatula</name>
    <dbReference type="NCBI Taxonomy" id="40148"/>
    <lineage>
        <taxon>Eukaryota</taxon>
        <taxon>Viridiplantae</taxon>
        <taxon>Streptophyta</taxon>
        <taxon>Embryophyta</taxon>
        <taxon>Tracheophyta</taxon>
        <taxon>Spermatophyta</taxon>
        <taxon>Magnoliopsida</taxon>
        <taxon>Liliopsida</taxon>
        <taxon>Poales</taxon>
        <taxon>Poaceae</taxon>
        <taxon>BOP clade</taxon>
        <taxon>Oryzoideae</taxon>
        <taxon>Oryzeae</taxon>
        <taxon>Oryzinae</taxon>
        <taxon>Oryza</taxon>
    </lineage>
</organism>
<name>A0A0D9YT75_9ORYZ</name>